<dbReference type="InterPro" id="IPR006059">
    <property type="entry name" value="SBP"/>
</dbReference>
<dbReference type="RefSeq" id="WP_311667585.1">
    <property type="nucleotide sequence ID" value="NZ_JAVREO010000007.1"/>
</dbReference>
<organism evidence="2 3">
    <name type="scientific">Streptomyces chisholmiae</name>
    <dbReference type="NCBI Taxonomy" id="3075540"/>
    <lineage>
        <taxon>Bacteria</taxon>
        <taxon>Bacillati</taxon>
        <taxon>Actinomycetota</taxon>
        <taxon>Actinomycetes</taxon>
        <taxon>Kitasatosporales</taxon>
        <taxon>Streptomycetaceae</taxon>
        <taxon>Streptomyces</taxon>
    </lineage>
</organism>
<sequence>MAMRDAGSRGFLRPVLAIGAVTALALTGCAPGDFETGFTATADEIEAALHEETTIDFWSWSPQAADMARAFEAEYPAVTVNVTNVGGSDVAYTKLQNAMKAGSGIPDVVYMEYLAMPQFALQGSLTDLEDYANGGLSDHFSDEIWSQVAIRGGAYGVPLDSGPLVLYYRADVFERHGIEVPTTWAEYADAARQLHEADPTAYITADAGDGNGALAMIWQAGGTPFASSGEDLSVDLADTGSTAWADMWGGLLADGLIDNGVAQWSNEWRRGMADGRYATWVAGAWGGSALASHVPSAAGQWRVTDIPQYTDGTDGADPQRTGAQSGGSGLTVPAGSDDKLAAVGFTQWMTTSETANRMWVEAGQVPAVSDVLASDAWLDIEDPYFGGQRVNRVYAEASQAVLPNWEYLPFEPYANSVFSDTVGQAFAGNTTLRAGLAAWERRITDYGREQGFTVNE</sequence>
<reference evidence="3" key="1">
    <citation type="submission" date="2023-07" db="EMBL/GenBank/DDBJ databases">
        <title>30 novel species of actinomycetes from the DSMZ collection.</title>
        <authorList>
            <person name="Nouioui I."/>
        </authorList>
    </citation>
    <scope>NUCLEOTIDE SEQUENCE [LARGE SCALE GENOMIC DNA]</scope>
    <source>
        <strain evidence="3">DSM 44915</strain>
    </source>
</reference>
<keyword evidence="3" id="KW-1185">Reference proteome</keyword>
<evidence type="ECO:0000313" key="2">
    <source>
        <dbReference type="EMBL" id="MDT0267523.1"/>
    </source>
</evidence>
<accession>A0ABU2JS32</accession>
<name>A0ABU2JS32_9ACTN</name>
<dbReference type="Pfam" id="PF01547">
    <property type="entry name" value="SBP_bac_1"/>
    <property type="match status" value="1"/>
</dbReference>
<dbReference type="Gene3D" id="3.40.190.10">
    <property type="entry name" value="Periplasmic binding protein-like II"/>
    <property type="match status" value="3"/>
</dbReference>
<proteinExistence type="predicted"/>
<dbReference type="InterPro" id="IPR050490">
    <property type="entry name" value="Bact_solute-bd_prot1"/>
</dbReference>
<gene>
    <name evidence="2" type="ORF">RM844_14630</name>
</gene>
<protein>
    <submittedName>
        <fullName evidence="2">Extracellular solute-binding protein</fullName>
    </submittedName>
</protein>
<feature type="region of interest" description="Disordered" evidence="1">
    <location>
        <begin position="308"/>
        <end position="333"/>
    </location>
</feature>
<dbReference type="SUPFAM" id="SSF53850">
    <property type="entry name" value="Periplasmic binding protein-like II"/>
    <property type="match status" value="1"/>
</dbReference>
<evidence type="ECO:0000313" key="3">
    <source>
        <dbReference type="Proteomes" id="UP001183410"/>
    </source>
</evidence>
<dbReference type="PROSITE" id="PS51257">
    <property type="entry name" value="PROKAR_LIPOPROTEIN"/>
    <property type="match status" value="1"/>
</dbReference>
<dbReference type="PANTHER" id="PTHR43649:SF14">
    <property type="entry name" value="BLR3389 PROTEIN"/>
    <property type="match status" value="1"/>
</dbReference>
<dbReference type="Proteomes" id="UP001183410">
    <property type="component" value="Unassembled WGS sequence"/>
</dbReference>
<dbReference type="PANTHER" id="PTHR43649">
    <property type="entry name" value="ARABINOSE-BINDING PROTEIN-RELATED"/>
    <property type="match status" value="1"/>
</dbReference>
<dbReference type="EMBL" id="JAVREO010000007">
    <property type="protein sequence ID" value="MDT0267523.1"/>
    <property type="molecule type" value="Genomic_DNA"/>
</dbReference>
<evidence type="ECO:0000256" key="1">
    <source>
        <dbReference type="SAM" id="MobiDB-lite"/>
    </source>
</evidence>
<comment type="caution">
    <text evidence="2">The sequence shown here is derived from an EMBL/GenBank/DDBJ whole genome shotgun (WGS) entry which is preliminary data.</text>
</comment>